<accession>A0A1H1VRI8</accession>
<proteinExistence type="predicted"/>
<sequence>MRPLGRRQCRCRHPAGSPDPTVSAPRRRPAVDPCAQGGNPCQSHSHAAASHDPTAPLRRHRRDRHLLLCHRFPGHLPTVAPLRLPGSRRPRLRSAVLRSRRPHPRVLSQLVPGDRRRHRADMGTARSRLAPPVRPATGLRLPANHPSTSQEERRRAQWFQPGRPSRELDPVLPGEASPSRRVQQSRAARRAVWAMRCRTRSSSQTAKATTPRPPRSSAAH</sequence>
<feature type="compositionally biased region" description="Basic residues" evidence="1">
    <location>
        <begin position="1"/>
        <end position="13"/>
    </location>
</feature>
<dbReference type="Proteomes" id="UP000199103">
    <property type="component" value="Chromosome I"/>
</dbReference>
<reference evidence="2 3" key="1">
    <citation type="submission" date="2016-10" db="EMBL/GenBank/DDBJ databases">
        <authorList>
            <person name="de Groot N.N."/>
        </authorList>
    </citation>
    <scope>NUCLEOTIDE SEQUENCE [LARGE SCALE GENOMIC DNA]</scope>
    <source>
        <strain evidence="2 3">DSM 21800</strain>
    </source>
</reference>
<dbReference type="EMBL" id="LT629772">
    <property type="protein sequence ID" value="SDS87051.1"/>
    <property type="molecule type" value="Genomic_DNA"/>
</dbReference>
<feature type="region of interest" description="Disordered" evidence="1">
    <location>
        <begin position="1"/>
        <end position="57"/>
    </location>
</feature>
<evidence type="ECO:0000256" key="1">
    <source>
        <dbReference type="SAM" id="MobiDB-lite"/>
    </source>
</evidence>
<dbReference type="STRING" id="630515.SAMN04489812_3311"/>
<organism evidence="2 3">
    <name type="scientific">Microlunatus soli</name>
    <dbReference type="NCBI Taxonomy" id="630515"/>
    <lineage>
        <taxon>Bacteria</taxon>
        <taxon>Bacillati</taxon>
        <taxon>Actinomycetota</taxon>
        <taxon>Actinomycetes</taxon>
        <taxon>Propionibacteriales</taxon>
        <taxon>Propionibacteriaceae</taxon>
        <taxon>Microlunatus</taxon>
    </lineage>
</organism>
<keyword evidence="3" id="KW-1185">Reference proteome</keyword>
<name>A0A1H1VRI8_9ACTN</name>
<feature type="compositionally biased region" description="Basic residues" evidence="1">
    <location>
        <begin position="94"/>
        <end position="104"/>
    </location>
</feature>
<evidence type="ECO:0000313" key="3">
    <source>
        <dbReference type="Proteomes" id="UP000199103"/>
    </source>
</evidence>
<evidence type="ECO:0000313" key="2">
    <source>
        <dbReference type="EMBL" id="SDS87051.1"/>
    </source>
</evidence>
<feature type="compositionally biased region" description="Low complexity" evidence="1">
    <location>
        <begin position="179"/>
        <end position="192"/>
    </location>
</feature>
<gene>
    <name evidence="2" type="ORF">SAMN04489812_3311</name>
</gene>
<dbReference type="AlphaFoldDB" id="A0A1H1VRI8"/>
<protein>
    <submittedName>
        <fullName evidence="2">Uncharacterized protein</fullName>
    </submittedName>
</protein>
<feature type="region of interest" description="Disordered" evidence="1">
    <location>
        <begin position="94"/>
        <end position="220"/>
    </location>
</feature>